<dbReference type="Pfam" id="PF13855">
    <property type="entry name" value="LRR_8"/>
    <property type="match status" value="3"/>
</dbReference>
<dbReference type="InterPro" id="IPR032675">
    <property type="entry name" value="LRR_dom_sf"/>
</dbReference>
<dbReference type="SMART" id="SM00369">
    <property type="entry name" value="LRR_TYP"/>
    <property type="match status" value="9"/>
</dbReference>
<feature type="transmembrane region" description="Helical" evidence="4">
    <location>
        <begin position="20"/>
        <end position="41"/>
    </location>
</feature>
<dbReference type="FunFam" id="3.80.10.10:FF:001164">
    <property type="entry name" value="GH01279p"/>
    <property type="match status" value="1"/>
</dbReference>
<dbReference type="InterPro" id="IPR001611">
    <property type="entry name" value="Leu-rich_rpt"/>
</dbReference>
<keyword evidence="1" id="KW-0433">Leucine-rich repeat</keyword>
<dbReference type="SMART" id="SM00365">
    <property type="entry name" value="LRR_SD22"/>
    <property type="match status" value="5"/>
</dbReference>
<evidence type="ECO:0000256" key="3">
    <source>
        <dbReference type="ARBA" id="ARBA00022737"/>
    </source>
</evidence>
<dbReference type="PRINTS" id="PR00019">
    <property type="entry name" value="LEURICHRPT"/>
</dbReference>
<evidence type="ECO:0000256" key="2">
    <source>
        <dbReference type="ARBA" id="ARBA00022729"/>
    </source>
</evidence>
<dbReference type="RefSeq" id="WP_145251658.1">
    <property type="nucleotide sequence ID" value="NZ_CP036278.1"/>
</dbReference>
<evidence type="ECO:0000313" key="5">
    <source>
        <dbReference type="EMBL" id="QDU59031.1"/>
    </source>
</evidence>
<dbReference type="PANTHER" id="PTHR24373:SF275">
    <property type="entry name" value="TIR DOMAIN-CONTAINING PROTEIN"/>
    <property type="match status" value="1"/>
</dbReference>
<sequence length="444" mass="49477">MTYRILADSFCHARVTRLYLFYVVEILVAAILFPAMSQAFIDDGDGLLDVGEAPGYPMDPTLAWESVYLDSRSIQDLDGANLLVNVQELYLDNNKIASIESGDFNGLNRLLTLDLSDNQIAHMELGVFSDSIYLQQLDLSSNRLTSIESGTFSGLDYLPGLNLSRNRITSINAGTFSGLTYTQKVDLSRNRLTSIEPDMFEGLVHPRTLDFSFNRIAHIDSESFQQLDTLLILDLERNDVTNVDSGTFDNLSNLKFLNLSRNQLTSIKSDTMSGLISLQSVTFQGNHIQSIASGALAGLNELEVINLIDNDFTELNLSHATLSKLRELWIDRDAIVSLRLDGSELSENAWDIITKRTTSIEDVSLVWMTFQNGNPSDLNSLLSKTSLHNVWVDPHLYSTYATEFDTFDAIAGNTVTIVPEPSTLATMLVAACLLLFQRSFYRHP</sequence>
<keyword evidence="3" id="KW-0677">Repeat</keyword>
<keyword evidence="2" id="KW-0732">Signal</keyword>
<evidence type="ECO:0000313" key="6">
    <source>
        <dbReference type="Proteomes" id="UP000315750"/>
    </source>
</evidence>
<dbReference type="InterPro" id="IPR003591">
    <property type="entry name" value="Leu-rich_rpt_typical-subtyp"/>
</dbReference>
<keyword evidence="4" id="KW-0812">Transmembrane</keyword>
<organism evidence="5 6">
    <name type="scientific">Aeoliella mucimassa</name>
    <dbReference type="NCBI Taxonomy" id="2527972"/>
    <lineage>
        <taxon>Bacteria</taxon>
        <taxon>Pseudomonadati</taxon>
        <taxon>Planctomycetota</taxon>
        <taxon>Planctomycetia</taxon>
        <taxon>Pirellulales</taxon>
        <taxon>Lacipirellulaceae</taxon>
        <taxon>Aeoliella</taxon>
    </lineage>
</organism>
<gene>
    <name evidence="5" type="primary">inlA_3</name>
    <name evidence="5" type="ORF">Pan181_52720</name>
</gene>
<evidence type="ECO:0000256" key="4">
    <source>
        <dbReference type="SAM" id="Phobius"/>
    </source>
</evidence>
<dbReference type="Gene3D" id="3.80.10.10">
    <property type="entry name" value="Ribonuclease Inhibitor"/>
    <property type="match status" value="2"/>
</dbReference>
<dbReference type="OrthoDB" id="451006at2"/>
<dbReference type="InterPro" id="IPR050328">
    <property type="entry name" value="Dev_Immune_Receptor"/>
</dbReference>
<proteinExistence type="predicted"/>
<dbReference type="SUPFAM" id="SSF52058">
    <property type="entry name" value="L domain-like"/>
    <property type="match status" value="1"/>
</dbReference>
<dbReference type="AlphaFoldDB" id="A0A518AWF9"/>
<reference evidence="5 6" key="1">
    <citation type="submission" date="2019-02" db="EMBL/GenBank/DDBJ databases">
        <title>Deep-cultivation of Planctomycetes and their phenomic and genomic characterization uncovers novel biology.</title>
        <authorList>
            <person name="Wiegand S."/>
            <person name="Jogler M."/>
            <person name="Boedeker C."/>
            <person name="Pinto D."/>
            <person name="Vollmers J."/>
            <person name="Rivas-Marin E."/>
            <person name="Kohn T."/>
            <person name="Peeters S.H."/>
            <person name="Heuer A."/>
            <person name="Rast P."/>
            <person name="Oberbeckmann S."/>
            <person name="Bunk B."/>
            <person name="Jeske O."/>
            <person name="Meyerdierks A."/>
            <person name="Storesund J.E."/>
            <person name="Kallscheuer N."/>
            <person name="Luecker S."/>
            <person name="Lage O.M."/>
            <person name="Pohl T."/>
            <person name="Merkel B.J."/>
            <person name="Hornburger P."/>
            <person name="Mueller R.-W."/>
            <person name="Bruemmer F."/>
            <person name="Labrenz M."/>
            <person name="Spormann A.M."/>
            <person name="Op den Camp H."/>
            <person name="Overmann J."/>
            <person name="Amann R."/>
            <person name="Jetten M.S.M."/>
            <person name="Mascher T."/>
            <person name="Medema M.H."/>
            <person name="Devos D.P."/>
            <person name="Kaster A.-K."/>
            <person name="Ovreas L."/>
            <person name="Rohde M."/>
            <person name="Galperin M.Y."/>
            <person name="Jogler C."/>
        </authorList>
    </citation>
    <scope>NUCLEOTIDE SEQUENCE [LARGE SCALE GENOMIC DNA]</scope>
    <source>
        <strain evidence="5 6">Pan181</strain>
    </source>
</reference>
<dbReference type="KEGG" id="amuc:Pan181_52720"/>
<keyword evidence="4" id="KW-0472">Membrane</keyword>
<evidence type="ECO:0000256" key="1">
    <source>
        <dbReference type="ARBA" id="ARBA00022614"/>
    </source>
</evidence>
<keyword evidence="6" id="KW-1185">Reference proteome</keyword>
<dbReference type="Proteomes" id="UP000315750">
    <property type="component" value="Chromosome"/>
</dbReference>
<accession>A0A518AWF9</accession>
<dbReference type="GO" id="GO:0009274">
    <property type="term" value="C:peptidoglycan-based cell wall"/>
    <property type="evidence" value="ECO:0007669"/>
    <property type="project" value="UniProtKB-ARBA"/>
</dbReference>
<protein>
    <submittedName>
        <fullName evidence="5">Internalin-A</fullName>
    </submittedName>
</protein>
<keyword evidence="4" id="KW-1133">Transmembrane helix</keyword>
<dbReference type="Pfam" id="PF00560">
    <property type="entry name" value="LRR_1"/>
    <property type="match status" value="1"/>
</dbReference>
<dbReference type="PANTHER" id="PTHR24373">
    <property type="entry name" value="SLIT RELATED LEUCINE-RICH REPEAT NEURONAL PROTEIN"/>
    <property type="match status" value="1"/>
</dbReference>
<dbReference type="PROSITE" id="PS51450">
    <property type="entry name" value="LRR"/>
    <property type="match status" value="3"/>
</dbReference>
<dbReference type="EMBL" id="CP036278">
    <property type="protein sequence ID" value="QDU59031.1"/>
    <property type="molecule type" value="Genomic_DNA"/>
</dbReference>
<name>A0A518AWF9_9BACT</name>